<dbReference type="OMA" id="ASVNRWH"/>
<keyword evidence="3" id="KW-1185">Reference proteome</keyword>
<organism evidence="2 3">
    <name type="scientific">Lupinus angustifolius</name>
    <name type="common">Narrow-leaved blue lupine</name>
    <dbReference type="NCBI Taxonomy" id="3871"/>
    <lineage>
        <taxon>Eukaryota</taxon>
        <taxon>Viridiplantae</taxon>
        <taxon>Streptophyta</taxon>
        <taxon>Embryophyta</taxon>
        <taxon>Tracheophyta</taxon>
        <taxon>Spermatophyta</taxon>
        <taxon>Magnoliopsida</taxon>
        <taxon>eudicotyledons</taxon>
        <taxon>Gunneridae</taxon>
        <taxon>Pentapetalae</taxon>
        <taxon>rosids</taxon>
        <taxon>fabids</taxon>
        <taxon>Fabales</taxon>
        <taxon>Fabaceae</taxon>
        <taxon>Papilionoideae</taxon>
        <taxon>50 kb inversion clade</taxon>
        <taxon>genistoids sensu lato</taxon>
        <taxon>core genistoids</taxon>
        <taxon>Genisteae</taxon>
        <taxon>Lupinus</taxon>
    </lineage>
</organism>
<proteinExistence type="predicted"/>
<dbReference type="AlphaFoldDB" id="A0A1J7IP94"/>
<evidence type="ECO:0000313" key="2">
    <source>
        <dbReference type="EMBL" id="OIW16909.1"/>
    </source>
</evidence>
<dbReference type="STRING" id="3871.A0A1J7IP94"/>
<name>A0A1J7IP94_LUPAN</name>
<evidence type="ECO:0000259" key="1">
    <source>
        <dbReference type="Pfam" id="PF07727"/>
    </source>
</evidence>
<feature type="domain" description="Reverse transcriptase Ty1/copia-type" evidence="1">
    <location>
        <begin position="3"/>
        <end position="60"/>
    </location>
</feature>
<protein>
    <recommendedName>
        <fullName evidence="1">Reverse transcriptase Ty1/copia-type domain-containing protein</fullName>
    </recommendedName>
</protein>
<dbReference type="Gramene" id="OIW16909">
    <property type="protein sequence ID" value="OIW16909"/>
    <property type="gene ID" value="TanjilG_19214"/>
</dbReference>
<reference evidence="2 3" key="1">
    <citation type="journal article" date="2017" name="Plant Biotechnol. J.">
        <title>A comprehensive draft genome sequence for lupin (Lupinus angustifolius), an emerging health food: insights into plant-microbe interactions and legume evolution.</title>
        <authorList>
            <person name="Hane J.K."/>
            <person name="Ming Y."/>
            <person name="Kamphuis L.G."/>
            <person name="Nelson M.N."/>
            <person name="Garg G."/>
            <person name="Atkins C.A."/>
            <person name="Bayer P.E."/>
            <person name="Bravo A."/>
            <person name="Bringans S."/>
            <person name="Cannon S."/>
            <person name="Edwards D."/>
            <person name="Foley R."/>
            <person name="Gao L.L."/>
            <person name="Harrison M.J."/>
            <person name="Huang W."/>
            <person name="Hurgobin B."/>
            <person name="Li S."/>
            <person name="Liu C.W."/>
            <person name="McGrath A."/>
            <person name="Morahan G."/>
            <person name="Murray J."/>
            <person name="Weller J."/>
            <person name="Jian J."/>
            <person name="Singh K.B."/>
        </authorList>
    </citation>
    <scope>NUCLEOTIDE SEQUENCE [LARGE SCALE GENOMIC DNA]</scope>
    <source>
        <strain evidence="3">cv. Tanjil</strain>
        <tissue evidence="2">Whole plant</tissue>
    </source>
</reference>
<gene>
    <name evidence="2" type="ORF">TanjilG_19214</name>
</gene>
<evidence type="ECO:0000313" key="3">
    <source>
        <dbReference type="Proteomes" id="UP000188354"/>
    </source>
</evidence>
<dbReference type="Proteomes" id="UP000188354">
    <property type="component" value="Chromosome LG02"/>
</dbReference>
<sequence>MTTIRTVLTIAASNGWSLHQMDVKNAFLHGDLTEDIYMTPPPGLFSSSEGVCKLNRSLQGSSGMV</sequence>
<dbReference type="InterPro" id="IPR013103">
    <property type="entry name" value="RVT_2"/>
</dbReference>
<dbReference type="EMBL" id="CM007362">
    <property type="protein sequence ID" value="OIW16909.1"/>
    <property type="molecule type" value="Genomic_DNA"/>
</dbReference>
<dbReference type="Pfam" id="PF07727">
    <property type="entry name" value="RVT_2"/>
    <property type="match status" value="1"/>
</dbReference>
<accession>A0A1J7IP94</accession>